<sequence length="100" mass="10322">MPTSTPASPPPSASNLSPTASLPTNPAGTSASSKNGFTQSTSKPKSNPHSATSSSPTNPKTIQSLASYPTNCELLLSLDLLLAPPACSIRRAQIRRWGFA</sequence>
<organism evidence="2 3">
    <name type="scientific">Stephania cephalantha</name>
    <dbReference type="NCBI Taxonomy" id="152367"/>
    <lineage>
        <taxon>Eukaryota</taxon>
        <taxon>Viridiplantae</taxon>
        <taxon>Streptophyta</taxon>
        <taxon>Embryophyta</taxon>
        <taxon>Tracheophyta</taxon>
        <taxon>Spermatophyta</taxon>
        <taxon>Magnoliopsida</taxon>
        <taxon>Ranunculales</taxon>
        <taxon>Menispermaceae</taxon>
        <taxon>Menispermoideae</taxon>
        <taxon>Cissampelideae</taxon>
        <taxon>Stephania</taxon>
    </lineage>
</organism>
<dbReference type="Proteomes" id="UP001419268">
    <property type="component" value="Unassembled WGS sequence"/>
</dbReference>
<name>A0AAP0Q063_9MAGN</name>
<reference evidence="2 3" key="1">
    <citation type="submission" date="2024-01" db="EMBL/GenBank/DDBJ databases">
        <title>Genome assemblies of Stephania.</title>
        <authorList>
            <person name="Yang L."/>
        </authorList>
    </citation>
    <scope>NUCLEOTIDE SEQUENCE [LARGE SCALE GENOMIC DNA]</scope>
    <source>
        <strain evidence="2">JXDWG</strain>
        <tissue evidence="2">Leaf</tissue>
    </source>
</reference>
<comment type="caution">
    <text evidence="2">The sequence shown here is derived from an EMBL/GenBank/DDBJ whole genome shotgun (WGS) entry which is preliminary data.</text>
</comment>
<feature type="region of interest" description="Disordered" evidence="1">
    <location>
        <begin position="1"/>
        <end position="64"/>
    </location>
</feature>
<evidence type="ECO:0000313" key="2">
    <source>
        <dbReference type="EMBL" id="KAK9158936.1"/>
    </source>
</evidence>
<proteinExistence type="predicted"/>
<feature type="compositionally biased region" description="Low complexity" evidence="1">
    <location>
        <begin position="13"/>
        <end position="23"/>
    </location>
</feature>
<accession>A0AAP0Q063</accession>
<dbReference type="AlphaFoldDB" id="A0AAP0Q063"/>
<feature type="compositionally biased region" description="Polar residues" evidence="1">
    <location>
        <begin position="24"/>
        <end position="64"/>
    </location>
</feature>
<protein>
    <submittedName>
        <fullName evidence="2">Uncharacterized protein</fullName>
    </submittedName>
</protein>
<evidence type="ECO:0000313" key="3">
    <source>
        <dbReference type="Proteomes" id="UP001419268"/>
    </source>
</evidence>
<evidence type="ECO:0000256" key="1">
    <source>
        <dbReference type="SAM" id="MobiDB-lite"/>
    </source>
</evidence>
<keyword evidence="3" id="KW-1185">Reference proteome</keyword>
<dbReference type="EMBL" id="JBBNAG010000002">
    <property type="protein sequence ID" value="KAK9158936.1"/>
    <property type="molecule type" value="Genomic_DNA"/>
</dbReference>
<gene>
    <name evidence="2" type="ORF">Scep_005510</name>
</gene>